<name>A0A4P1RGU4_LUPAN</name>
<dbReference type="Gramene" id="OIW10626">
    <property type="protein sequence ID" value="OIW10626"/>
    <property type="gene ID" value="TanjilG_15998"/>
</dbReference>
<proteinExistence type="predicted"/>
<sequence>MPCPKMRDAYMVSDPVFLDKDAVLCTAMNVGYARYGLDGAALEVYGVMIYWRIQPNECTLDSILISCVNLRGFSYSVDS</sequence>
<dbReference type="AlphaFoldDB" id="A0A4P1RGU4"/>
<dbReference type="Proteomes" id="UP000188354">
    <property type="component" value="Chromosome LG06"/>
</dbReference>
<reference evidence="1 2" key="1">
    <citation type="journal article" date="2017" name="Plant Biotechnol. J.">
        <title>A comprehensive draft genome sequence for lupin (Lupinus angustifolius), an emerging health food: insights into plant-microbe interactions and legume evolution.</title>
        <authorList>
            <person name="Hane J.K."/>
            <person name="Ming Y."/>
            <person name="Kamphuis L.G."/>
            <person name="Nelson M.N."/>
            <person name="Garg G."/>
            <person name="Atkins C.A."/>
            <person name="Bayer P.E."/>
            <person name="Bravo A."/>
            <person name="Bringans S."/>
            <person name="Cannon S."/>
            <person name="Edwards D."/>
            <person name="Foley R."/>
            <person name="Gao L.L."/>
            <person name="Harrison M.J."/>
            <person name="Huang W."/>
            <person name="Hurgobin B."/>
            <person name="Li S."/>
            <person name="Liu C.W."/>
            <person name="McGrath A."/>
            <person name="Morahan G."/>
            <person name="Murray J."/>
            <person name="Weller J."/>
            <person name="Jian J."/>
            <person name="Singh K.B."/>
        </authorList>
    </citation>
    <scope>NUCLEOTIDE SEQUENCE [LARGE SCALE GENOMIC DNA]</scope>
    <source>
        <strain evidence="2">cv. Tanjil</strain>
        <tissue evidence="1">Whole plant</tissue>
    </source>
</reference>
<dbReference type="EMBL" id="CM007366">
    <property type="protein sequence ID" value="OIW10626.1"/>
    <property type="molecule type" value="Genomic_DNA"/>
</dbReference>
<protein>
    <submittedName>
        <fullName evidence="1">Uncharacterized protein</fullName>
    </submittedName>
</protein>
<evidence type="ECO:0000313" key="2">
    <source>
        <dbReference type="Proteomes" id="UP000188354"/>
    </source>
</evidence>
<gene>
    <name evidence="1" type="ORF">TanjilG_15998</name>
</gene>
<accession>A0A4P1RGU4</accession>
<keyword evidence="2" id="KW-1185">Reference proteome</keyword>
<organism evidence="1 2">
    <name type="scientific">Lupinus angustifolius</name>
    <name type="common">Narrow-leaved blue lupine</name>
    <dbReference type="NCBI Taxonomy" id="3871"/>
    <lineage>
        <taxon>Eukaryota</taxon>
        <taxon>Viridiplantae</taxon>
        <taxon>Streptophyta</taxon>
        <taxon>Embryophyta</taxon>
        <taxon>Tracheophyta</taxon>
        <taxon>Spermatophyta</taxon>
        <taxon>Magnoliopsida</taxon>
        <taxon>eudicotyledons</taxon>
        <taxon>Gunneridae</taxon>
        <taxon>Pentapetalae</taxon>
        <taxon>rosids</taxon>
        <taxon>fabids</taxon>
        <taxon>Fabales</taxon>
        <taxon>Fabaceae</taxon>
        <taxon>Papilionoideae</taxon>
        <taxon>50 kb inversion clade</taxon>
        <taxon>genistoids sensu lato</taxon>
        <taxon>core genistoids</taxon>
        <taxon>Genisteae</taxon>
        <taxon>Lupinus</taxon>
    </lineage>
</organism>
<evidence type="ECO:0000313" key="1">
    <source>
        <dbReference type="EMBL" id="OIW10626.1"/>
    </source>
</evidence>